<evidence type="ECO:0000313" key="3">
    <source>
        <dbReference type="Proteomes" id="UP000315673"/>
    </source>
</evidence>
<organism evidence="2 3">
    <name type="scientific">Sphingomonas panacisoli</name>
    <dbReference type="NCBI Taxonomy" id="1813879"/>
    <lineage>
        <taxon>Bacteria</taxon>
        <taxon>Pseudomonadati</taxon>
        <taxon>Pseudomonadota</taxon>
        <taxon>Alphaproteobacteria</taxon>
        <taxon>Sphingomonadales</taxon>
        <taxon>Sphingomonadaceae</taxon>
        <taxon>Sphingomonas</taxon>
    </lineage>
</organism>
<reference evidence="2 3" key="1">
    <citation type="submission" date="2019-07" db="EMBL/GenBank/DDBJ databases">
        <title>Full genome sequence of Sphingomonas sp. 4R-6-7(HKS19).</title>
        <authorList>
            <person name="Im W.-T."/>
        </authorList>
    </citation>
    <scope>NUCLEOTIDE SEQUENCE [LARGE SCALE GENOMIC DNA]</scope>
    <source>
        <strain evidence="2 3">HKS19</strain>
    </source>
</reference>
<keyword evidence="1" id="KW-0732">Signal</keyword>
<protein>
    <recommendedName>
        <fullName evidence="4">DUF3575 domain-containing protein</fullName>
    </recommendedName>
</protein>
<dbReference type="RefSeq" id="WP_146569578.1">
    <property type="nucleotide sequence ID" value="NZ_CP042306.1"/>
</dbReference>
<dbReference type="KEGG" id="spai:FPZ24_02565"/>
<proteinExistence type="predicted"/>
<gene>
    <name evidence="2" type="ORF">FPZ24_02565</name>
</gene>
<feature type="chain" id="PRO_5023007212" description="DUF3575 domain-containing protein" evidence="1">
    <location>
        <begin position="26"/>
        <end position="191"/>
    </location>
</feature>
<evidence type="ECO:0000313" key="2">
    <source>
        <dbReference type="EMBL" id="QDZ06494.1"/>
    </source>
</evidence>
<dbReference type="EMBL" id="CP042306">
    <property type="protein sequence ID" value="QDZ06494.1"/>
    <property type="molecule type" value="Genomic_DNA"/>
</dbReference>
<name>A0A5B8LFJ9_9SPHN</name>
<sequence>MPRGIFATIAMTALMCALWPTASSARQSIKRPVAAARFGLITSRVPRMGPAIVRRGGYTALADMVRPRFFKGMTDIYPVASFGLHISIGSRYFARPNFWNDVEQASRGMIVNPQWRGGGGVSTGFRRRTWALTTGYDAEVLPRLVIGLEGGALKGRAINPGPRGQIYRLRDREANRVGLNPIATLAVRYAF</sequence>
<dbReference type="Proteomes" id="UP000315673">
    <property type="component" value="Chromosome"/>
</dbReference>
<evidence type="ECO:0008006" key="4">
    <source>
        <dbReference type="Google" id="ProtNLM"/>
    </source>
</evidence>
<feature type="signal peptide" evidence="1">
    <location>
        <begin position="1"/>
        <end position="25"/>
    </location>
</feature>
<evidence type="ECO:0000256" key="1">
    <source>
        <dbReference type="SAM" id="SignalP"/>
    </source>
</evidence>
<dbReference type="OrthoDB" id="7555187at2"/>
<dbReference type="AlphaFoldDB" id="A0A5B8LFJ9"/>
<accession>A0A5B8LFJ9</accession>
<keyword evidence="3" id="KW-1185">Reference proteome</keyword>